<accession>A0A6A6NMK3</accession>
<keyword evidence="3" id="KW-1185">Reference proteome</keyword>
<feature type="region of interest" description="Disordered" evidence="1">
    <location>
        <begin position="360"/>
        <end position="481"/>
    </location>
</feature>
<dbReference type="EMBL" id="MU001707">
    <property type="protein sequence ID" value="KAF2452564.1"/>
    <property type="molecule type" value="Genomic_DNA"/>
</dbReference>
<feature type="compositionally biased region" description="Polar residues" evidence="1">
    <location>
        <begin position="377"/>
        <end position="392"/>
    </location>
</feature>
<name>A0A6A6NMK3_9PEZI</name>
<sequence length="481" mass="51867">MSQPPPANGAPQDPVTDLATDDNLIRSTGETVHRLIQLISRNSVSGAFVGLQDSLDVMSVTHETDMNEIMGYLKRIEGALENSTTQHTEDNARILERFCRLESVQHDLNVAKKDISDLIVGINSLEQEVGATKNVVTAFTRELAKFNDVPSIVEASEDDIISLRHKVERLGGLPDTMSTIHNSVQTIRNTVSEALSRLNNPPADDFALRQEINTIKDRMDIMRADVVSAVVAELDKRDDAAQKPQNEAGRSNVPERSNIRFYCSSSSSAPALAQAYEPCSPTHSPHHTFENVPETDVDVRTPEQLVGHKASPSPSESRFAPLYSPNFDAGSAYVPASSPSAISEEEAIRGSNRAHGTIAVSAKAPQDFPRPPHETRLTSMIHNKEATITSLKRSLDVTRSSSSSSPEPASAPAPKRNSVVVATAVADAESAPPPPGPPPRKRSLLPGAADRRSAAASASRMRSRRKAPAGGRNGRAGRDEN</sequence>
<evidence type="ECO:0000256" key="1">
    <source>
        <dbReference type="SAM" id="MobiDB-lite"/>
    </source>
</evidence>
<dbReference type="Proteomes" id="UP000799766">
    <property type="component" value="Unassembled WGS sequence"/>
</dbReference>
<organism evidence="2 3">
    <name type="scientific">Lineolata rhizophorae</name>
    <dbReference type="NCBI Taxonomy" id="578093"/>
    <lineage>
        <taxon>Eukaryota</taxon>
        <taxon>Fungi</taxon>
        <taxon>Dikarya</taxon>
        <taxon>Ascomycota</taxon>
        <taxon>Pezizomycotina</taxon>
        <taxon>Dothideomycetes</taxon>
        <taxon>Dothideomycetes incertae sedis</taxon>
        <taxon>Lineolatales</taxon>
        <taxon>Lineolataceae</taxon>
        <taxon>Lineolata</taxon>
    </lineage>
</organism>
<protein>
    <submittedName>
        <fullName evidence="2">Uncharacterized protein</fullName>
    </submittedName>
</protein>
<evidence type="ECO:0000313" key="2">
    <source>
        <dbReference type="EMBL" id="KAF2452564.1"/>
    </source>
</evidence>
<reference evidence="2" key="1">
    <citation type="journal article" date="2020" name="Stud. Mycol.">
        <title>101 Dothideomycetes genomes: a test case for predicting lifestyles and emergence of pathogens.</title>
        <authorList>
            <person name="Haridas S."/>
            <person name="Albert R."/>
            <person name="Binder M."/>
            <person name="Bloem J."/>
            <person name="Labutti K."/>
            <person name="Salamov A."/>
            <person name="Andreopoulos B."/>
            <person name="Baker S."/>
            <person name="Barry K."/>
            <person name="Bills G."/>
            <person name="Bluhm B."/>
            <person name="Cannon C."/>
            <person name="Castanera R."/>
            <person name="Culley D."/>
            <person name="Daum C."/>
            <person name="Ezra D."/>
            <person name="Gonzalez J."/>
            <person name="Henrissat B."/>
            <person name="Kuo A."/>
            <person name="Liang C."/>
            <person name="Lipzen A."/>
            <person name="Lutzoni F."/>
            <person name="Magnuson J."/>
            <person name="Mondo S."/>
            <person name="Nolan M."/>
            <person name="Ohm R."/>
            <person name="Pangilinan J."/>
            <person name="Park H.-J."/>
            <person name="Ramirez L."/>
            <person name="Alfaro M."/>
            <person name="Sun H."/>
            <person name="Tritt A."/>
            <person name="Yoshinaga Y."/>
            <person name="Zwiers L.-H."/>
            <person name="Turgeon B."/>
            <person name="Goodwin S."/>
            <person name="Spatafora J."/>
            <person name="Crous P."/>
            <person name="Grigoriev I."/>
        </authorList>
    </citation>
    <scope>NUCLEOTIDE SEQUENCE</scope>
    <source>
        <strain evidence="2">ATCC 16933</strain>
    </source>
</reference>
<gene>
    <name evidence="2" type="ORF">BDY21DRAFT_367710</name>
</gene>
<proteinExistence type="predicted"/>
<dbReference type="AlphaFoldDB" id="A0A6A6NMK3"/>
<evidence type="ECO:0000313" key="3">
    <source>
        <dbReference type="Proteomes" id="UP000799766"/>
    </source>
</evidence>
<feature type="compositionally biased region" description="Low complexity" evidence="1">
    <location>
        <begin position="400"/>
        <end position="414"/>
    </location>
</feature>